<protein>
    <submittedName>
        <fullName evidence="3">DNA-binding transcriptional regulator, MerR family</fullName>
    </submittedName>
</protein>
<proteinExistence type="predicted"/>
<accession>A0A1M6CPP7</accession>
<dbReference type="InterPro" id="IPR009061">
    <property type="entry name" value="DNA-bd_dom_put_sf"/>
</dbReference>
<keyword evidence="4" id="KW-1185">Reference proteome</keyword>
<dbReference type="AlphaFoldDB" id="A0A1M6CPP7"/>
<reference evidence="3 4" key="1">
    <citation type="submission" date="2016-11" db="EMBL/GenBank/DDBJ databases">
        <authorList>
            <person name="Jaros S."/>
            <person name="Januszkiewicz K."/>
            <person name="Wedrychowicz H."/>
        </authorList>
    </citation>
    <scope>NUCLEOTIDE SEQUENCE [LARGE SCALE GENOMIC DNA]</scope>
    <source>
        <strain evidence="3 4">CGMCC 4.5723</strain>
    </source>
</reference>
<dbReference type="InterPro" id="IPR000551">
    <property type="entry name" value="MerR-type_HTH_dom"/>
</dbReference>
<evidence type="ECO:0000259" key="2">
    <source>
        <dbReference type="PROSITE" id="PS50937"/>
    </source>
</evidence>
<gene>
    <name evidence="3" type="ORF">SAMN05421803_101776</name>
</gene>
<dbReference type="CDD" id="cd00592">
    <property type="entry name" value="HTH_MerR-like"/>
    <property type="match status" value="1"/>
</dbReference>
<dbReference type="GO" id="GO:0003677">
    <property type="term" value="F:DNA binding"/>
    <property type="evidence" value="ECO:0007669"/>
    <property type="project" value="UniProtKB-KW"/>
</dbReference>
<dbReference type="OrthoDB" id="4569196at2"/>
<dbReference type="SUPFAM" id="SSF46955">
    <property type="entry name" value="Putative DNA-binding domain"/>
    <property type="match status" value="1"/>
</dbReference>
<dbReference type="Gene3D" id="1.10.1660.10">
    <property type="match status" value="1"/>
</dbReference>
<dbReference type="Proteomes" id="UP000184452">
    <property type="component" value="Unassembled WGS sequence"/>
</dbReference>
<dbReference type="PANTHER" id="PTHR30204">
    <property type="entry name" value="REDOX-CYCLING DRUG-SENSING TRANSCRIPTIONAL ACTIVATOR SOXR"/>
    <property type="match status" value="1"/>
</dbReference>
<dbReference type="SMART" id="SM00422">
    <property type="entry name" value="HTH_MERR"/>
    <property type="match status" value="1"/>
</dbReference>
<evidence type="ECO:0000313" key="3">
    <source>
        <dbReference type="EMBL" id="SHI62930.1"/>
    </source>
</evidence>
<evidence type="ECO:0000256" key="1">
    <source>
        <dbReference type="ARBA" id="ARBA00023125"/>
    </source>
</evidence>
<sequence length="240" mass="26560">MGWSTREVAELAGTTLKAVRHYHERGLLPEPPRSANGYKSYGVAHLTQLLRIRRLVDLGAPLSRIRAMDPDADRFEDTLRALDAEAAATIERLLGVREEIARQLERGPDSASFERLRRPAPASPDHGFLVVLSRVMEPETYGAWEALHERTPATGALAEFTRLPADTGDDARDDLAERLAAAVRAIHEEAPLLRDPVLRVPHRPSFAARSLRVALADLYSPAQLDVLARVGRRLGPGRRP</sequence>
<name>A0A1M6CPP7_9ACTN</name>
<dbReference type="RefSeq" id="WP_073374898.1">
    <property type="nucleotide sequence ID" value="NZ_FQZK01000001.1"/>
</dbReference>
<evidence type="ECO:0000313" key="4">
    <source>
        <dbReference type="Proteomes" id="UP000184452"/>
    </source>
</evidence>
<dbReference type="STRING" id="758803.SAMN05421803_101776"/>
<organism evidence="3 4">
    <name type="scientific">Nocardiopsis flavescens</name>
    <dbReference type="NCBI Taxonomy" id="758803"/>
    <lineage>
        <taxon>Bacteria</taxon>
        <taxon>Bacillati</taxon>
        <taxon>Actinomycetota</taxon>
        <taxon>Actinomycetes</taxon>
        <taxon>Streptosporangiales</taxon>
        <taxon>Nocardiopsidaceae</taxon>
        <taxon>Nocardiopsis</taxon>
    </lineage>
</organism>
<dbReference type="PROSITE" id="PS50937">
    <property type="entry name" value="HTH_MERR_2"/>
    <property type="match status" value="1"/>
</dbReference>
<dbReference type="InterPro" id="IPR047057">
    <property type="entry name" value="MerR_fam"/>
</dbReference>
<keyword evidence="1 3" id="KW-0238">DNA-binding</keyword>
<dbReference type="PANTHER" id="PTHR30204:SF93">
    <property type="entry name" value="HTH MERR-TYPE DOMAIN-CONTAINING PROTEIN"/>
    <property type="match status" value="1"/>
</dbReference>
<feature type="domain" description="HTH merR-type" evidence="2">
    <location>
        <begin position="1"/>
        <end position="71"/>
    </location>
</feature>
<dbReference type="EMBL" id="FQZK01000001">
    <property type="protein sequence ID" value="SHI62930.1"/>
    <property type="molecule type" value="Genomic_DNA"/>
</dbReference>
<dbReference type="Pfam" id="PF13411">
    <property type="entry name" value="MerR_1"/>
    <property type="match status" value="1"/>
</dbReference>
<dbReference type="GO" id="GO:0003700">
    <property type="term" value="F:DNA-binding transcription factor activity"/>
    <property type="evidence" value="ECO:0007669"/>
    <property type="project" value="InterPro"/>
</dbReference>